<name>A0ABU4HWU2_9ACTN</name>
<dbReference type="SUPFAM" id="SSF52540">
    <property type="entry name" value="P-loop containing nucleoside triphosphate hydrolases"/>
    <property type="match status" value="1"/>
</dbReference>
<dbReference type="EMBL" id="JAWSTH010000102">
    <property type="protein sequence ID" value="MDW5597761.1"/>
    <property type="molecule type" value="Genomic_DNA"/>
</dbReference>
<organism evidence="5 6">
    <name type="scientific">Conexibacter stalactiti</name>
    <dbReference type="NCBI Taxonomy" id="1940611"/>
    <lineage>
        <taxon>Bacteria</taxon>
        <taxon>Bacillati</taxon>
        <taxon>Actinomycetota</taxon>
        <taxon>Thermoleophilia</taxon>
        <taxon>Solirubrobacterales</taxon>
        <taxon>Conexibacteraceae</taxon>
        <taxon>Conexibacter</taxon>
    </lineage>
</organism>
<evidence type="ECO:0000256" key="1">
    <source>
        <dbReference type="ARBA" id="ARBA00022741"/>
    </source>
</evidence>
<feature type="region of interest" description="Disordered" evidence="3">
    <location>
        <begin position="805"/>
        <end position="831"/>
    </location>
</feature>
<feature type="non-terminal residue" evidence="5">
    <location>
        <position position="831"/>
    </location>
</feature>
<dbReference type="PANTHER" id="PTHR16305">
    <property type="entry name" value="TESTICULAR SOLUBLE ADENYLYL CYCLASE"/>
    <property type="match status" value="1"/>
</dbReference>
<dbReference type="Gene3D" id="1.25.40.10">
    <property type="entry name" value="Tetratricopeptide repeat domain"/>
    <property type="match status" value="1"/>
</dbReference>
<keyword evidence="6" id="KW-1185">Reference proteome</keyword>
<evidence type="ECO:0000313" key="6">
    <source>
        <dbReference type="Proteomes" id="UP001284601"/>
    </source>
</evidence>
<keyword evidence="1" id="KW-0547">Nucleotide-binding</keyword>
<evidence type="ECO:0000256" key="2">
    <source>
        <dbReference type="ARBA" id="ARBA00022840"/>
    </source>
</evidence>
<dbReference type="InterPro" id="IPR041664">
    <property type="entry name" value="AAA_16"/>
</dbReference>
<dbReference type="RefSeq" id="WP_318600226.1">
    <property type="nucleotide sequence ID" value="NZ_JAWSTH010000102.1"/>
</dbReference>
<reference evidence="6" key="1">
    <citation type="submission" date="2023-07" db="EMBL/GenBank/DDBJ databases">
        <title>Conexibacter stalactiti sp. nov., isolated from stalactites in a lava cave and emended description of the genus Conexibacter.</title>
        <authorList>
            <person name="Lee S.D."/>
        </authorList>
    </citation>
    <scope>NUCLEOTIDE SEQUENCE [LARGE SCALE GENOMIC DNA]</scope>
    <source>
        <strain evidence="6">KCTC 39840</strain>
    </source>
</reference>
<gene>
    <name evidence="5" type="ORF">R7226_25640</name>
</gene>
<evidence type="ECO:0000256" key="3">
    <source>
        <dbReference type="SAM" id="MobiDB-lite"/>
    </source>
</evidence>
<dbReference type="PANTHER" id="PTHR16305:SF35">
    <property type="entry name" value="TRANSCRIPTIONAL ACTIVATOR DOMAIN"/>
    <property type="match status" value="1"/>
</dbReference>
<feature type="compositionally biased region" description="Low complexity" evidence="3">
    <location>
        <begin position="264"/>
        <end position="277"/>
    </location>
</feature>
<feature type="region of interest" description="Disordered" evidence="3">
    <location>
        <begin position="257"/>
        <end position="277"/>
    </location>
</feature>
<dbReference type="Gene3D" id="3.40.50.300">
    <property type="entry name" value="P-loop containing nucleotide triphosphate hydrolases"/>
    <property type="match status" value="1"/>
</dbReference>
<dbReference type="Pfam" id="PF13191">
    <property type="entry name" value="AAA_16"/>
    <property type="match status" value="1"/>
</dbReference>
<proteinExistence type="predicted"/>
<keyword evidence="2" id="KW-0067">ATP-binding</keyword>
<comment type="caution">
    <text evidence="5">The sequence shown here is derived from an EMBL/GenBank/DDBJ whole genome shotgun (WGS) entry which is preliminary data.</text>
</comment>
<evidence type="ECO:0000313" key="5">
    <source>
        <dbReference type="EMBL" id="MDW5597761.1"/>
    </source>
</evidence>
<feature type="domain" description="Orc1-like AAA ATPase" evidence="4">
    <location>
        <begin position="11"/>
        <end position="184"/>
    </location>
</feature>
<sequence>MHTLPAHEPSPLVGREHELQAIDATLSELVDGDGGVLMVTGEPGIGKTRLLDALRARAAARGATLLHGRTAAAQGDLPYDVIADAFATLLATSATAGPAPAGPASRSDVDVATAVAAITGAVPRDRSGGDERFVIWRGVRRLLEQLAVRAPVVVALDDVHWADRASLDLIAYLLRRPPAGRVLLALAWRDAHDRAVTLELVEAARGSRARRLAPARLSAAQLAQLLGAQLDDGDLRAVVVESGGNPFYAEQLGRRRLRGGGRGASSSSAGGRAAGAAGATDTAGTAIAPTDGDGDVPQSVVAAVEAEVEALGESARRLARGAAITGDPFVLESAVAAAGIAAAEVGPALDALTSASLVVAADGARRFSFRHPIVRRAIHDAIPLGWQIDAHARAARALEANAAPTHLRAHHIARSAARGDLDAVATLRAAASTVLPQSPASSAEWAAAARALVEDDPAQLRARVELLELEARALMACGRLEAAHAALAAGLAAVDAGSGADDRHAGLLRQIIYLELLLGWFDRARLRLARAFEDGPGSDVMRLYLAALQLVLVDPDGALAVGTAPEPAEVADPADRNAVRSALLATAAIARQALGDIAAAQADCDGAAALLDAGDPDGSDLWPEAALLVVLAERTLDRERQAIAHLRQILGARRPMRQIHIELRATTELALMLAERGDLAEAAELAETAVETGRLVNSRWLLANALAAQVAVARLRGDVPRAVALAREAFEQPLDRTRAYPGTQRRTLGATYLAAGDASACVELFRPAGVSGAADMAPGGRVLVHELLAEAELLRGDVAAARAEATAARERGGDSPLPRTRARALRTDARV</sequence>
<dbReference type="InterPro" id="IPR011990">
    <property type="entry name" value="TPR-like_helical_dom_sf"/>
</dbReference>
<protein>
    <submittedName>
        <fullName evidence="5">AAA family ATPase</fullName>
    </submittedName>
</protein>
<dbReference type="InterPro" id="IPR027417">
    <property type="entry name" value="P-loop_NTPase"/>
</dbReference>
<accession>A0ABU4HWU2</accession>
<dbReference type="SUPFAM" id="SSF48452">
    <property type="entry name" value="TPR-like"/>
    <property type="match status" value="1"/>
</dbReference>
<dbReference type="Proteomes" id="UP001284601">
    <property type="component" value="Unassembled WGS sequence"/>
</dbReference>
<evidence type="ECO:0000259" key="4">
    <source>
        <dbReference type="Pfam" id="PF13191"/>
    </source>
</evidence>